<name>A0A7S1VIS3_9STRA</name>
<dbReference type="InterPro" id="IPR001214">
    <property type="entry name" value="SET_dom"/>
</dbReference>
<dbReference type="SUPFAM" id="SSF82199">
    <property type="entry name" value="SET domain"/>
    <property type="match status" value="1"/>
</dbReference>
<evidence type="ECO:0000259" key="1">
    <source>
        <dbReference type="PROSITE" id="PS50280"/>
    </source>
</evidence>
<dbReference type="AlphaFoldDB" id="A0A7S1VIS3"/>
<dbReference type="Gene3D" id="2.170.270.10">
    <property type="entry name" value="SET domain"/>
    <property type="match status" value="1"/>
</dbReference>
<accession>A0A7S1VIS3</accession>
<sequence>MARDLWEFFNMTGDAQQKNRVRVALPEKFEDVKHVMEVGTARHSVPDSIRPMEWLEENGLCLDNIRPDDSTIPQAGKGAFATRFLERGQVIAPAPLVQLRRKDMEVYDSDDIRKKKAKTWRDGTQLLLNYCFGHAESSILLFPYAPVVNYINHGDSIEANAFIRWSAHEGNKRKLLLRTPDELNDSEHAGLMLEFVAKRDIEVGEEVLVDYGEEWQEAWEKYLEEWKPPLDEEDVAYVNPEVLNDIMVPVRTVEEQEEDPYPENIQTLCFVGPFDEKKGEKTKKTDEWGEGYDWTFYHNMYFTNKKGYPCDIVARDGEDLAGYQSVEPDGSHYIAKVYKRKKSKKPLIVRKVPRRAIEFYDRKYQSDLFLRTAFRHEIGLPTKMLPKAWRDVNV</sequence>
<evidence type="ECO:0000313" key="2">
    <source>
        <dbReference type="EMBL" id="CAD9301092.1"/>
    </source>
</evidence>
<feature type="domain" description="SET" evidence="1">
    <location>
        <begin position="58"/>
        <end position="212"/>
    </location>
</feature>
<dbReference type="InterPro" id="IPR046341">
    <property type="entry name" value="SET_dom_sf"/>
</dbReference>
<dbReference type="SMART" id="SM00317">
    <property type="entry name" value="SET"/>
    <property type="match status" value="1"/>
</dbReference>
<dbReference type="EMBL" id="HBGK01041612">
    <property type="protein sequence ID" value="CAD9301092.1"/>
    <property type="molecule type" value="Transcribed_RNA"/>
</dbReference>
<dbReference type="PROSITE" id="PS50280">
    <property type="entry name" value="SET"/>
    <property type="match status" value="1"/>
</dbReference>
<gene>
    <name evidence="2" type="ORF">GOCE00092_LOCUS21757</name>
</gene>
<proteinExistence type="predicted"/>
<reference evidence="2" key="1">
    <citation type="submission" date="2021-01" db="EMBL/GenBank/DDBJ databases">
        <authorList>
            <person name="Corre E."/>
            <person name="Pelletier E."/>
            <person name="Niang G."/>
            <person name="Scheremetjew M."/>
            <person name="Finn R."/>
            <person name="Kale V."/>
            <person name="Holt S."/>
            <person name="Cochrane G."/>
            <person name="Meng A."/>
            <person name="Brown T."/>
            <person name="Cohen L."/>
        </authorList>
    </citation>
    <scope>NUCLEOTIDE SEQUENCE</scope>
    <source>
        <strain evidence="2">CCMP 410</strain>
    </source>
</reference>
<organism evidence="2">
    <name type="scientific">Grammatophora oceanica</name>
    <dbReference type="NCBI Taxonomy" id="210454"/>
    <lineage>
        <taxon>Eukaryota</taxon>
        <taxon>Sar</taxon>
        <taxon>Stramenopiles</taxon>
        <taxon>Ochrophyta</taxon>
        <taxon>Bacillariophyta</taxon>
        <taxon>Fragilariophyceae</taxon>
        <taxon>Fragilariophycidae</taxon>
        <taxon>Rhabdonematales</taxon>
        <taxon>Grammatophoraceae</taxon>
        <taxon>Grammatophora</taxon>
    </lineage>
</organism>
<protein>
    <recommendedName>
        <fullName evidence="1">SET domain-containing protein</fullName>
    </recommendedName>
</protein>
<dbReference type="Pfam" id="PF00856">
    <property type="entry name" value="SET"/>
    <property type="match status" value="1"/>
</dbReference>